<sequence>MLEDYRQDYSKVYSWLSWGGLILPEVVRNKDGSLMGFIRYGNSSEETVDGLHLNFPKGWSIWLDQHHFPGDDSNTLCLSWNPIHKNRNSSADNRYEGICRGEEGDAEYFRKVLQSIGTQIASCRAGSHVLEMEEVLSYLKSALHMQACELAMPKIPLYLDAVLSRDMAFKVYSPDGPDKNRLTIRDREIVVASIKENLSQNTLDMVLKAFRQMNYRFCRRVLFMPEDNLQHELRKLTQSWCPQRQTIRDYMLAKQKGNGGMISNTLVFALDKDNLNDYRQYIREIMEAVEIPFVLESYNNKPCWWGTLPGMFRANGRILPSHVRDWQDFLCLKSRGEVRVQA</sequence>
<evidence type="ECO:0000313" key="1">
    <source>
        <dbReference type="EMBL" id="SFA70876.1"/>
    </source>
</evidence>
<proteinExistence type="predicted"/>
<name>A0A1I0V5Q0_SELRU</name>
<gene>
    <name evidence="1" type="ORF">SAMN05216587_101228</name>
</gene>
<dbReference type="AlphaFoldDB" id="A0A1I0V5Q0"/>
<accession>A0A1I0V5Q0</accession>
<protein>
    <submittedName>
        <fullName evidence="1">Uncharacterized protein</fullName>
    </submittedName>
</protein>
<dbReference type="Proteomes" id="UP000183843">
    <property type="component" value="Unassembled WGS sequence"/>
</dbReference>
<evidence type="ECO:0000313" key="2">
    <source>
        <dbReference type="Proteomes" id="UP000183843"/>
    </source>
</evidence>
<organism evidence="1 2">
    <name type="scientific">Selenomonas ruminantium</name>
    <dbReference type="NCBI Taxonomy" id="971"/>
    <lineage>
        <taxon>Bacteria</taxon>
        <taxon>Bacillati</taxon>
        <taxon>Bacillota</taxon>
        <taxon>Negativicutes</taxon>
        <taxon>Selenomonadales</taxon>
        <taxon>Selenomonadaceae</taxon>
        <taxon>Selenomonas</taxon>
    </lineage>
</organism>
<reference evidence="1 2" key="1">
    <citation type="submission" date="2016-10" db="EMBL/GenBank/DDBJ databases">
        <authorList>
            <person name="de Groot N.N."/>
        </authorList>
    </citation>
    <scope>NUCLEOTIDE SEQUENCE [LARGE SCALE GENOMIC DNA]</scope>
    <source>
        <strain evidence="1 2">L14</strain>
    </source>
</reference>
<dbReference type="EMBL" id="FOJX01000001">
    <property type="protein sequence ID" value="SFA70876.1"/>
    <property type="molecule type" value="Genomic_DNA"/>
</dbReference>
<dbReference type="RefSeq" id="WP_074811849.1">
    <property type="nucleotide sequence ID" value="NZ_FOJX01000001.1"/>
</dbReference>